<proteinExistence type="predicted"/>
<evidence type="ECO:0000313" key="9">
    <source>
        <dbReference type="Proteomes" id="UP000317944"/>
    </source>
</evidence>
<dbReference type="InterPro" id="IPR017871">
    <property type="entry name" value="ABC_transporter-like_CS"/>
</dbReference>
<dbReference type="InterPro" id="IPR012340">
    <property type="entry name" value="NA-bd_OB-fold"/>
</dbReference>
<evidence type="ECO:0000256" key="2">
    <source>
        <dbReference type="ARBA" id="ARBA00022475"/>
    </source>
</evidence>
<dbReference type="SUPFAM" id="SSF50331">
    <property type="entry name" value="MOP-like"/>
    <property type="match status" value="1"/>
</dbReference>
<dbReference type="Gene3D" id="3.40.50.300">
    <property type="entry name" value="P-loop containing nucleotide triphosphate hydrolases"/>
    <property type="match status" value="1"/>
</dbReference>
<dbReference type="RefSeq" id="WP_142507015.1">
    <property type="nucleotide sequence ID" value="NZ_SADV01000001.1"/>
</dbReference>
<dbReference type="InterPro" id="IPR003439">
    <property type="entry name" value="ABC_transporter-like_ATP-bd"/>
</dbReference>
<dbReference type="InterPro" id="IPR013611">
    <property type="entry name" value="Transp-assoc_OB_typ2"/>
</dbReference>
<keyword evidence="6" id="KW-0472">Membrane</keyword>
<dbReference type="Gene3D" id="2.40.50.140">
    <property type="entry name" value="Nucleic acid-binding proteins"/>
    <property type="match status" value="1"/>
</dbReference>
<dbReference type="Pfam" id="PF08402">
    <property type="entry name" value="TOBE_2"/>
    <property type="match status" value="1"/>
</dbReference>
<dbReference type="OrthoDB" id="9790614at2"/>
<keyword evidence="3" id="KW-0547">Nucleotide-binding</keyword>
<reference evidence="8 9" key="1">
    <citation type="submission" date="2018-03" db="EMBL/GenBank/DDBJ databases">
        <title>Aerobic endospore-forming bacteria genome sequencing and assembly.</title>
        <authorList>
            <person name="Cavalcante D.A."/>
            <person name="Driks A."/>
            <person name="Putonti C."/>
            <person name="De-Souza M.T."/>
        </authorList>
    </citation>
    <scope>NUCLEOTIDE SEQUENCE [LARGE SCALE GENOMIC DNA]</scope>
    <source>
        <strain evidence="8 9">SDF0037</strain>
    </source>
</reference>
<name>A0A544V0H3_LYSSH</name>
<dbReference type="InterPro" id="IPR003593">
    <property type="entry name" value="AAA+_ATPase"/>
</dbReference>
<protein>
    <submittedName>
        <fullName evidence="8">ABC transporter ATP-binding protein</fullName>
    </submittedName>
</protein>
<organism evidence="8 9">
    <name type="scientific">Lysinibacillus sphaericus</name>
    <name type="common">Bacillus sphaericus</name>
    <dbReference type="NCBI Taxonomy" id="1421"/>
    <lineage>
        <taxon>Bacteria</taxon>
        <taxon>Bacillati</taxon>
        <taxon>Bacillota</taxon>
        <taxon>Bacilli</taxon>
        <taxon>Bacillales</taxon>
        <taxon>Bacillaceae</taxon>
        <taxon>Lysinibacillus</taxon>
    </lineage>
</organism>
<evidence type="ECO:0000256" key="5">
    <source>
        <dbReference type="ARBA" id="ARBA00022967"/>
    </source>
</evidence>
<dbReference type="PANTHER" id="PTHR43875">
    <property type="entry name" value="MALTODEXTRIN IMPORT ATP-BINDING PROTEIN MSMX"/>
    <property type="match status" value="1"/>
</dbReference>
<dbReference type="PROSITE" id="PS00211">
    <property type="entry name" value="ABC_TRANSPORTER_1"/>
    <property type="match status" value="1"/>
</dbReference>
<dbReference type="InterPro" id="IPR047641">
    <property type="entry name" value="ABC_transpr_MalK/UgpC-like"/>
</dbReference>
<keyword evidence="2" id="KW-1003">Cell membrane</keyword>
<dbReference type="SMART" id="SM00382">
    <property type="entry name" value="AAA"/>
    <property type="match status" value="1"/>
</dbReference>
<dbReference type="SUPFAM" id="SSF52540">
    <property type="entry name" value="P-loop containing nucleoside triphosphate hydrolases"/>
    <property type="match status" value="1"/>
</dbReference>
<dbReference type="FunFam" id="3.40.50.300:FF:000042">
    <property type="entry name" value="Maltose/maltodextrin ABC transporter, ATP-binding protein"/>
    <property type="match status" value="1"/>
</dbReference>
<dbReference type="PANTHER" id="PTHR43875:SF15">
    <property type="entry name" value="TREHALOSE IMPORT ATP-BINDING PROTEIN SUGC"/>
    <property type="match status" value="1"/>
</dbReference>
<evidence type="ECO:0000256" key="4">
    <source>
        <dbReference type="ARBA" id="ARBA00022840"/>
    </source>
</evidence>
<dbReference type="Pfam" id="PF00005">
    <property type="entry name" value="ABC_tran"/>
    <property type="match status" value="1"/>
</dbReference>
<dbReference type="AlphaFoldDB" id="A0A544V0H3"/>
<dbReference type="PROSITE" id="PS50893">
    <property type="entry name" value="ABC_TRANSPORTER_2"/>
    <property type="match status" value="1"/>
</dbReference>
<evidence type="ECO:0000256" key="1">
    <source>
        <dbReference type="ARBA" id="ARBA00022448"/>
    </source>
</evidence>
<comment type="caution">
    <text evidence="8">The sequence shown here is derived from an EMBL/GenBank/DDBJ whole genome shotgun (WGS) entry which is preliminary data.</text>
</comment>
<dbReference type="GO" id="GO:0140359">
    <property type="term" value="F:ABC-type transporter activity"/>
    <property type="evidence" value="ECO:0007669"/>
    <property type="project" value="UniProtKB-ARBA"/>
</dbReference>
<dbReference type="Proteomes" id="UP000317944">
    <property type="component" value="Unassembled WGS sequence"/>
</dbReference>
<keyword evidence="1" id="KW-0813">Transport</keyword>
<dbReference type="InterPro" id="IPR027417">
    <property type="entry name" value="P-loop_NTPase"/>
</dbReference>
<evidence type="ECO:0000313" key="8">
    <source>
        <dbReference type="EMBL" id="TQR39594.1"/>
    </source>
</evidence>
<dbReference type="InterPro" id="IPR008995">
    <property type="entry name" value="Mo/tungstate-bd_C_term_dom"/>
</dbReference>
<keyword evidence="5" id="KW-1278">Translocase</keyword>
<dbReference type="GO" id="GO:0005524">
    <property type="term" value="F:ATP binding"/>
    <property type="evidence" value="ECO:0007669"/>
    <property type="project" value="UniProtKB-KW"/>
</dbReference>
<feature type="domain" description="ABC transporter" evidence="7">
    <location>
        <begin position="3"/>
        <end position="237"/>
    </location>
</feature>
<evidence type="ECO:0000259" key="7">
    <source>
        <dbReference type="PROSITE" id="PS50893"/>
    </source>
</evidence>
<dbReference type="GO" id="GO:0016887">
    <property type="term" value="F:ATP hydrolysis activity"/>
    <property type="evidence" value="ECO:0007669"/>
    <property type="project" value="InterPro"/>
</dbReference>
<accession>A0A544V0H3</accession>
<keyword evidence="4 8" id="KW-0067">ATP-binding</keyword>
<evidence type="ECO:0000256" key="3">
    <source>
        <dbReference type="ARBA" id="ARBA00022741"/>
    </source>
</evidence>
<dbReference type="EMBL" id="SADV01000001">
    <property type="protein sequence ID" value="TQR39594.1"/>
    <property type="molecule type" value="Genomic_DNA"/>
</dbReference>
<sequence length="366" mass="40787">MITILKQLKKSFGSMDVLKGIDLTIEEGEFVAIVGPSGCGKTTLLRILAGFEKPTSGVLMMDDQSVAHIPPEQRNISLVFQSFALWPHMKVKDQIAFPLKHHRFVESQLKENMEVRVAEMLDIVSLNHLAHRYPHELSGGQKQRVAIARALSPAPALILMDEPLSSLDAKLRIELRNEIQTIHRTFKKAIVYVTHDQSEALAMADKVVVMNEGKIEQVGTPQTIYFQPKTPFVATFIGKANLIKGIWEGDYFYPAVNNTLQWYIPNIPSSFKNQGICPVRPEQFKVQIIEQNPHTAKLAGFSGIVHNVQFQGREVVCNVQVGSDLLNVITDTHQLPSTGQTVLLNIETASSTTDEQHSILDYICGA</sequence>
<evidence type="ECO:0000256" key="6">
    <source>
        <dbReference type="ARBA" id="ARBA00023136"/>
    </source>
</evidence>
<dbReference type="GO" id="GO:0055052">
    <property type="term" value="C:ATP-binding cassette (ABC) transporter complex, substrate-binding subunit-containing"/>
    <property type="evidence" value="ECO:0007669"/>
    <property type="project" value="TreeGrafter"/>
</dbReference>
<gene>
    <name evidence="8" type="ORF">C7Y47_00735</name>
</gene>